<dbReference type="PANTHER" id="PTHR43422">
    <property type="entry name" value="THIAMINE THIAZOLE SYNTHASE"/>
    <property type="match status" value="1"/>
</dbReference>
<reference evidence="1 2" key="2">
    <citation type="journal article" date="2016" name="Genome Announc.">
        <title>Draft Genome Sequences of Streptomyces scabiei S58, Streptomyces turgidiscabies T45, and Streptomyces acidiscabies a10, the Pathogens of Potato Common Scab, Isolated in Japan.</title>
        <authorList>
            <person name="Tomihama T."/>
            <person name="Nishi Y."/>
            <person name="Sakai M."/>
            <person name="Ikenaga M."/>
            <person name="Okubo T."/>
            <person name="Ikeda S."/>
        </authorList>
    </citation>
    <scope>NUCLEOTIDE SEQUENCE [LARGE SCALE GENOMIC DNA]</scope>
    <source>
        <strain evidence="1 2">S58</strain>
    </source>
</reference>
<proteinExistence type="predicted"/>
<name>A0A100JNJ2_STRSC</name>
<protein>
    <submittedName>
        <fullName evidence="1">Putative epoxidase LasC</fullName>
    </submittedName>
</protein>
<accession>A0A100JNJ2</accession>
<dbReference type="Proteomes" id="UP000067448">
    <property type="component" value="Unassembled WGS sequence"/>
</dbReference>
<gene>
    <name evidence="1" type="ORF">SsS58_03190</name>
</gene>
<evidence type="ECO:0000313" key="1">
    <source>
        <dbReference type="EMBL" id="GAQ62820.1"/>
    </source>
</evidence>
<reference evidence="2" key="3">
    <citation type="submission" date="2016-02" db="EMBL/GenBank/DDBJ databases">
        <title>Draft genome of pathogenic Streptomyces sp. in Japan.</title>
        <authorList>
            <person name="Tomihama T."/>
            <person name="Ikenaga M."/>
            <person name="Sakai M."/>
            <person name="Okubo T."/>
            <person name="Ikeda S."/>
        </authorList>
    </citation>
    <scope>NUCLEOTIDE SEQUENCE [LARGE SCALE GENOMIC DNA]</scope>
    <source>
        <strain evidence="2">S58</strain>
    </source>
</reference>
<dbReference type="PANTHER" id="PTHR43422:SF3">
    <property type="entry name" value="THIAMINE THIAZOLE SYNTHASE"/>
    <property type="match status" value="1"/>
</dbReference>
<dbReference type="SUPFAM" id="SSF51905">
    <property type="entry name" value="FAD/NAD(P)-binding domain"/>
    <property type="match status" value="1"/>
</dbReference>
<dbReference type="EMBL" id="BCMM01000013">
    <property type="protein sequence ID" value="GAQ62820.1"/>
    <property type="molecule type" value="Genomic_DNA"/>
</dbReference>
<dbReference type="Gene3D" id="3.50.50.60">
    <property type="entry name" value="FAD/NAD(P)-binding domain"/>
    <property type="match status" value="1"/>
</dbReference>
<dbReference type="RefSeq" id="WP_079081731.1">
    <property type="nucleotide sequence ID" value="NZ_BCMM01000013.1"/>
</dbReference>
<reference evidence="2" key="1">
    <citation type="submission" date="2015-11" db="EMBL/GenBank/DDBJ databases">
        <authorList>
            <consortium name="Cross-ministerial Strategic Innovation Promotion Program (SIP) consortium"/>
            <person name="Tomihama T."/>
            <person name="Ikenaga M."/>
            <person name="Sakai M."/>
            <person name="Okubo T."/>
            <person name="Ikeda S."/>
        </authorList>
    </citation>
    <scope>NUCLEOTIDE SEQUENCE [LARGE SCALE GENOMIC DNA]</scope>
    <source>
        <strain evidence="2">S58</strain>
    </source>
</reference>
<dbReference type="OrthoDB" id="9790035at2"/>
<organism evidence="1 2">
    <name type="scientific">Streptomyces scabiei</name>
    <dbReference type="NCBI Taxonomy" id="1930"/>
    <lineage>
        <taxon>Bacteria</taxon>
        <taxon>Bacillati</taxon>
        <taxon>Actinomycetota</taxon>
        <taxon>Actinomycetes</taxon>
        <taxon>Kitasatosporales</taxon>
        <taxon>Streptomycetaceae</taxon>
        <taxon>Streptomyces</taxon>
    </lineage>
</organism>
<evidence type="ECO:0000313" key="2">
    <source>
        <dbReference type="Proteomes" id="UP000067448"/>
    </source>
</evidence>
<sequence length="448" mass="48550">MGTAERNRAIVLGASMAGLLAARVLADAYDDVLVVDRDELRDDDLPRRGVPQGNHVHALLARGRHIMEELLPGITDELISTGAVTGDVTGNVRWVMEGQRMPQPHSDMLLLSMSRPHLEQRVRTRVGALPNVSFLHRHDITGLVTSDDRRTVVGVSVVEEGRARELAADLVVDATGRRSRTPAWLTELGFPEVGEDQQRIGVGYTTQYFRLSPELMGEDISIDVVASPETGRGAICATIEGGRTVVTAYGFLGDYPPHDSEGFLAFLKSLPGPDIYDAVKDHEPLGDPVAYRFPANLRRRFELMTSFPAGLLVLGDAVCSFNPVYGQGMTVAALGATVLRDHVSRPGTPRAEEYFADLAEGAVDAVWSMTTGADLAFPGVEGERTEEWREEQAYVGQLLKAATRDHSLLSAYARVVFLVDPPEALVAPEIRSAVRAASPDAPLVAEPS</sequence>
<dbReference type="AlphaFoldDB" id="A0A100JNJ2"/>
<dbReference type="InterPro" id="IPR036188">
    <property type="entry name" value="FAD/NAD-bd_sf"/>
</dbReference>
<comment type="caution">
    <text evidence="1">The sequence shown here is derived from an EMBL/GenBank/DDBJ whole genome shotgun (WGS) entry which is preliminary data.</text>
</comment>